<keyword evidence="2" id="KW-1185">Reference proteome</keyword>
<sequence>MNRPNKETLRRVIRKIYKLNDHEKLAEKLPASTNMPVKISPVSYSKQNISEASEHI</sequence>
<evidence type="ECO:0000313" key="1">
    <source>
        <dbReference type="EMBL" id="MDY7260515.1"/>
    </source>
</evidence>
<dbReference type="EMBL" id="JARZAK010000027">
    <property type="protein sequence ID" value="MDY7260515.1"/>
    <property type="molecule type" value="Genomic_DNA"/>
</dbReference>
<dbReference type="Proteomes" id="UP001292913">
    <property type="component" value="Unassembled WGS sequence"/>
</dbReference>
<organism evidence="1 2">
    <name type="scientific">Bacteroides vicugnae</name>
    <dbReference type="NCBI Taxonomy" id="3037989"/>
    <lineage>
        <taxon>Bacteria</taxon>
        <taxon>Pseudomonadati</taxon>
        <taxon>Bacteroidota</taxon>
        <taxon>Bacteroidia</taxon>
        <taxon>Bacteroidales</taxon>
        <taxon>Bacteroidaceae</taxon>
        <taxon>Bacteroides</taxon>
    </lineage>
</organism>
<evidence type="ECO:0000313" key="2">
    <source>
        <dbReference type="Proteomes" id="UP001292913"/>
    </source>
</evidence>
<name>A0ABU5HWY0_9BACE</name>
<reference evidence="1 2" key="1">
    <citation type="submission" date="2023-04" db="EMBL/GenBank/DDBJ databases">
        <title>Bacteroides pacosi sp. nov., isolated from the fecal material of an alpaca.</title>
        <authorList>
            <person name="Miller S."/>
            <person name="Hendry M."/>
            <person name="King J."/>
            <person name="Sankaranarayanan K."/>
            <person name="Lawson P.A."/>
        </authorList>
    </citation>
    <scope>NUCLEOTIDE SEQUENCE [LARGE SCALE GENOMIC DNA]</scope>
    <source>
        <strain evidence="1 2">A2-P53</strain>
    </source>
</reference>
<dbReference type="RefSeq" id="WP_258978435.1">
    <property type="nucleotide sequence ID" value="NZ_JARZAK010000027.1"/>
</dbReference>
<gene>
    <name evidence="1" type="ORF">QHG74_22625</name>
</gene>
<proteinExistence type="predicted"/>
<comment type="caution">
    <text evidence="1">The sequence shown here is derived from an EMBL/GenBank/DDBJ whole genome shotgun (WGS) entry which is preliminary data.</text>
</comment>
<protein>
    <submittedName>
        <fullName evidence="1">Uncharacterized protein</fullName>
    </submittedName>
</protein>
<accession>A0ABU5HWY0</accession>